<organism evidence="3 4">
    <name type="scientific">Clostridium tagluense</name>
    <dbReference type="NCBI Taxonomy" id="360422"/>
    <lineage>
        <taxon>Bacteria</taxon>
        <taxon>Bacillati</taxon>
        <taxon>Bacillota</taxon>
        <taxon>Clostridia</taxon>
        <taxon>Eubacteriales</taxon>
        <taxon>Clostridiaceae</taxon>
        <taxon>Clostridium</taxon>
    </lineage>
</organism>
<accession>A0A401UUV9</accession>
<dbReference type="Gene3D" id="3.90.960.10">
    <property type="entry name" value="YbaK/aminoacyl-tRNA synthetase-associated domain"/>
    <property type="match status" value="1"/>
</dbReference>
<gene>
    <name evidence="3" type="ORF">Ctaglu_48510</name>
</gene>
<dbReference type="CDD" id="cd04335">
    <property type="entry name" value="PrdX_deacylase"/>
    <property type="match status" value="1"/>
</dbReference>
<dbReference type="InterPro" id="IPR007214">
    <property type="entry name" value="YbaK/aa-tRNA-synth-assoc-dom"/>
</dbReference>
<dbReference type="InterPro" id="IPR040285">
    <property type="entry name" value="ProX/PRXD1"/>
</dbReference>
<dbReference type="RefSeq" id="WP_207669522.1">
    <property type="nucleotide sequence ID" value="NZ_BHYK01000072.1"/>
</dbReference>
<comment type="caution">
    <text evidence="3">The sequence shown here is derived from an EMBL/GenBank/DDBJ whole genome shotgun (WGS) entry which is preliminary data.</text>
</comment>
<dbReference type="PANTHER" id="PTHR31423:SF3">
    <property type="entry name" value="PROLYL-TRNA SYNTHETASE ASSOCIATED DOMAIN-CONTAINING PROTEIN 1-RELATED"/>
    <property type="match status" value="1"/>
</dbReference>
<evidence type="ECO:0000313" key="4">
    <source>
        <dbReference type="Proteomes" id="UP000287872"/>
    </source>
</evidence>
<dbReference type="FunFam" id="3.90.960.10:FF:000005">
    <property type="entry name" value="Putative prolyl-tRNA synthetase"/>
    <property type="match status" value="1"/>
</dbReference>
<protein>
    <submittedName>
        <fullName evidence="3">Prolyl-tRNA editing protein proX</fullName>
    </submittedName>
</protein>
<evidence type="ECO:0000259" key="2">
    <source>
        <dbReference type="Pfam" id="PF04073"/>
    </source>
</evidence>
<proteinExistence type="inferred from homology"/>
<evidence type="ECO:0000256" key="1">
    <source>
        <dbReference type="ARBA" id="ARBA00010201"/>
    </source>
</evidence>
<dbReference type="Proteomes" id="UP000287872">
    <property type="component" value="Unassembled WGS sequence"/>
</dbReference>
<dbReference type="SUPFAM" id="SSF55826">
    <property type="entry name" value="YbaK/ProRS associated domain"/>
    <property type="match status" value="1"/>
</dbReference>
<feature type="domain" description="YbaK/aminoacyl-tRNA synthetase-associated" evidence="2">
    <location>
        <begin position="22"/>
        <end position="148"/>
    </location>
</feature>
<name>A0A401UUV9_9CLOT</name>
<keyword evidence="4" id="KW-1185">Reference proteome</keyword>
<comment type="similarity">
    <text evidence="1">Belongs to the PRORSD1 family.</text>
</comment>
<evidence type="ECO:0000313" key="3">
    <source>
        <dbReference type="EMBL" id="GCD13228.1"/>
    </source>
</evidence>
<dbReference type="PANTHER" id="PTHR31423">
    <property type="entry name" value="YBAK DOMAIN-CONTAINING PROTEIN"/>
    <property type="match status" value="1"/>
</dbReference>
<dbReference type="EMBL" id="BHYK01000072">
    <property type="protein sequence ID" value="GCD13228.1"/>
    <property type="molecule type" value="Genomic_DNA"/>
</dbReference>
<reference evidence="3 4" key="1">
    <citation type="submission" date="2018-11" db="EMBL/GenBank/DDBJ databases">
        <title>Genome sequencing and assembly of Clostridium tagluense strain A121.</title>
        <authorList>
            <person name="Murakami T."/>
            <person name="Segawa T."/>
            <person name="Shcherbakova V.A."/>
            <person name="Mori H."/>
            <person name="Yoshimura Y."/>
        </authorList>
    </citation>
    <scope>NUCLEOTIDE SEQUENCE [LARGE SCALE GENOMIC DNA]</scope>
    <source>
        <strain evidence="3 4">A121</strain>
    </source>
</reference>
<dbReference type="Pfam" id="PF04073">
    <property type="entry name" value="tRNA_edit"/>
    <property type="match status" value="1"/>
</dbReference>
<sequence length="162" mass="18450">MKAEQVYSLLNELSIHFEIFQHEAAFTVEEMEKVLPADMDAQVCKNLFLRDQKGKQHYLIVMAKEKAFDLRKFEESQGFKKMSFASEKRLLKYLDVTSGSVSPFGLMSDTDAHVIVYVDSALKHCKTVGLHPSANNVTITLSTGDLKKYLDSLENDVKWVKL</sequence>
<dbReference type="InterPro" id="IPR036754">
    <property type="entry name" value="YbaK/aa-tRNA-synt-asso_dom_sf"/>
</dbReference>
<dbReference type="AlphaFoldDB" id="A0A401UUV9"/>
<dbReference type="GO" id="GO:0002161">
    <property type="term" value="F:aminoacyl-tRNA deacylase activity"/>
    <property type="evidence" value="ECO:0007669"/>
    <property type="project" value="InterPro"/>
</dbReference>